<dbReference type="GO" id="GO:0048471">
    <property type="term" value="C:perinuclear region of cytoplasm"/>
    <property type="evidence" value="ECO:0007669"/>
    <property type="project" value="UniProtKB-SubCell"/>
</dbReference>
<evidence type="ECO:0000256" key="2">
    <source>
        <dbReference type="ARBA" id="ARBA00005856"/>
    </source>
</evidence>
<dbReference type="PROSITE" id="PS50137">
    <property type="entry name" value="DS_RBD"/>
    <property type="match status" value="3"/>
</dbReference>
<comment type="caution">
    <text evidence="10">The sequence shown here is derived from an EMBL/GenBank/DDBJ whole genome shotgun (WGS) entry which is preliminary data.</text>
</comment>
<feature type="domain" description="DRBM" evidence="9">
    <location>
        <begin position="179"/>
        <end position="247"/>
    </location>
</feature>
<accession>A0AAV7UG86</accession>
<evidence type="ECO:0000256" key="7">
    <source>
        <dbReference type="PROSITE-ProRule" id="PRU00266"/>
    </source>
</evidence>
<evidence type="ECO:0000256" key="3">
    <source>
        <dbReference type="ARBA" id="ARBA00022490"/>
    </source>
</evidence>
<evidence type="ECO:0000256" key="5">
    <source>
        <dbReference type="ARBA" id="ARBA00022884"/>
    </source>
</evidence>
<dbReference type="Proteomes" id="UP001066276">
    <property type="component" value="Chromosome 3_1"/>
</dbReference>
<evidence type="ECO:0000256" key="1">
    <source>
        <dbReference type="ARBA" id="ARBA00004556"/>
    </source>
</evidence>
<name>A0AAV7UG86_PLEWA</name>
<dbReference type="EMBL" id="JANPWB010000005">
    <property type="protein sequence ID" value="KAJ1187984.1"/>
    <property type="molecule type" value="Genomic_DNA"/>
</dbReference>
<dbReference type="AlphaFoldDB" id="A0AAV7UG86"/>
<feature type="compositionally biased region" description="Basic and acidic residues" evidence="8">
    <location>
        <begin position="18"/>
        <end position="34"/>
    </location>
</feature>
<dbReference type="InterPro" id="IPR044465">
    <property type="entry name" value="PRKRA_DSRM_1"/>
</dbReference>
<feature type="domain" description="DRBM" evidence="9">
    <location>
        <begin position="87"/>
        <end position="154"/>
    </location>
</feature>
<comment type="subcellular location">
    <subcellularLocation>
        <location evidence="1">Cytoplasm</location>
        <location evidence="1">Perinuclear region</location>
    </subcellularLocation>
</comment>
<keyword evidence="5 7" id="KW-0694">RNA-binding</keyword>
<dbReference type="GO" id="GO:0035197">
    <property type="term" value="F:siRNA binding"/>
    <property type="evidence" value="ECO:0007669"/>
    <property type="project" value="TreeGrafter"/>
</dbReference>
<dbReference type="Pfam" id="PF00035">
    <property type="entry name" value="dsrm"/>
    <property type="match status" value="2"/>
</dbReference>
<feature type="region of interest" description="Disordered" evidence="8">
    <location>
        <begin position="8"/>
        <end position="34"/>
    </location>
</feature>
<sequence>MTALWMLRNSCPGTTTPSRERREVGPSRSRARADREPFLRGFIQSFISTHQTTMSQEGFEAASKRRSEKIHKPVSLEEMIAAHPGKTPIQLLQEYGIKTGKPPVYDLEKAEGQAHLPSFTYKVTVDEIVCTGQGPSKKIARHKAAEAALKILKGDCNISLSVPDPAILELPKQQPNQPNPIGTLQELAVKKGWRLPEYSLAQESGPPHKRVFTMTCRVEDFRETGTGTSKKIAKRIAAGKLLEKLKNVPEDGIHLPQVHRVENNVGCTWESLKNSTGEKMSLLKRSSLNIPNCEYAKMLEEVAEEQKFDVIYLDIDELSVNGQYQCLAELSTKPVIICHGTGISCGNAHNGAAHNALQYLKIMVLRK</sequence>
<protein>
    <recommendedName>
        <fullName evidence="9">DRBM domain-containing protein</fullName>
    </recommendedName>
</protein>
<dbReference type="CDD" id="cd19892">
    <property type="entry name" value="DSRM_PRKRA_rpt3"/>
    <property type="match status" value="1"/>
</dbReference>
<evidence type="ECO:0000259" key="9">
    <source>
        <dbReference type="PROSITE" id="PS50137"/>
    </source>
</evidence>
<dbReference type="GO" id="GO:0005634">
    <property type="term" value="C:nucleus"/>
    <property type="evidence" value="ECO:0007669"/>
    <property type="project" value="TreeGrafter"/>
</dbReference>
<dbReference type="InterPro" id="IPR044467">
    <property type="entry name" value="PRKRA_DSRM_3"/>
</dbReference>
<keyword evidence="11" id="KW-1185">Reference proteome</keyword>
<dbReference type="InterPro" id="IPR014720">
    <property type="entry name" value="dsRBD_dom"/>
</dbReference>
<dbReference type="GO" id="GO:0003725">
    <property type="term" value="F:double-stranded RNA binding"/>
    <property type="evidence" value="ECO:0007669"/>
    <property type="project" value="TreeGrafter"/>
</dbReference>
<proteinExistence type="inferred from homology"/>
<dbReference type="FunFam" id="3.30.160.20:FF:000007">
    <property type="entry name" value="Double-stranded RNA-binding protein Staufen homolog 1"/>
    <property type="match status" value="1"/>
</dbReference>
<keyword evidence="6" id="KW-0943">RNA-mediated gene silencing</keyword>
<evidence type="ECO:0000256" key="8">
    <source>
        <dbReference type="SAM" id="MobiDB-lite"/>
    </source>
</evidence>
<dbReference type="GO" id="GO:0030422">
    <property type="term" value="P:siRNA processing"/>
    <property type="evidence" value="ECO:0007669"/>
    <property type="project" value="TreeGrafter"/>
</dbReference>
<dbReference type="Gene3D" id="3.30.160.20">
    <property type="match status" value="3"/>
</dbReference>
<dbReference type="PANTHER" id="PTHR46205">
    <property type="entry name" value="LOQUACIOUS, ISOFORM B"/>
    <property type="match status" value="1"/>
</dbReference>
<feature type="domain" description="DRBM" evidence="9">
    <location>
        <begin position="294"/>
        <end position="362"/>
    </location>
</feature>
<dbReference type="GO" id="GO:0016442">
    <property type="term" value="C:RISC complex"/>
    <property type="evidence" value="ECO:0007669"/>
    <property type="project" value="TreeGrafter"/>
</dbReference>
<reference evidence="10" key="1">
    <citation type="journal article" date="2022" name="bioRxiv">
        <title>Sequencing and chromosome-scale assembly of the giantPleurodeles waltlgenome.</title>
        <authorList>
            <person name="Brown T."/>
            <person name="Elewa A."/>
            <person name="Iarovenko S."/>
            <person name="Subramanian E."/>
            <person name="Araus A.J."/>
            <person name="Petzold A."/>
            <person name="Susuki M."/>
            <person name="Suzuki K.-i.T."/>
            <person name="Hayashi T."/>
            <person name="Toyoda A."/>
            <person name="Oliveira C."/>
            <person name="Osipova E."/>
            <person name="Leigh N.D."/>
            <person name="Simon A."/>
            <person name="Yun M.H."/>
        </authorList>
    </citation>
    <scope>NUCLEOTIDE SEQUENCE</scope>
    <source>
        <strain evidence="10">20211129_DDA</strain>
        <tissue evidence="10">Liver</tissue>
    </source>
</reference>
<evidence type="ECO:0000313" key="11">
    <source>
        <dbReference type="Proteomes" id="UP001066276"/>
    </source>
</evidence>
<organism evidence="10 11">
    <name type="scientific">Pleurodeles waltl</name>
    <name type="common">Iberian ribbed newt</name>
    <dbReference type="NCBI Taxonomy" id="8319"/>
    <lineage>
        <taxon>Eukaryota</taxon>
        <taxon>Metazoa</taxon>
        <taxon>Chordata</taxon>
        <taxon>Craniata</taxon>
        <taxon>Vertebrata</taxon>
        <taxon>Euteleostomi</taxon>
        <taxon>Amphibia</taxon>
        <taxon>Batrachia</taxon>
        <taxon>Caudata</taxon>
        <taxon>Salamandroidea</taxon>
        <taxon>Salamandridae</taxon>
        <taxon>Pleurodelinae</taxon>
        <taxon>Pleurodeles</taxon>
    </lineage>
</organism>
<comment type="similarity">
    <text evidence="2">Belongs to the PRKRA family.</text>
</comment>
<dbReference type="InterPro" id="IPR051247">
    <property type="entry name" value="RLC_Component"/>
</dbReference>
<keyword evidence="3" id="KW-0963">Cytoplasm</keyword>
<dbReference type="FunFam" id="3.30.160.20:FF:000005">
    <property type="entry name" value="Putative double-stranded RNA-specific adenosine deaminase"/>
    <property type="match status" value="1"/>
</dbReference>
<gene>
    <name evidence="10" type="ORF">NDU88_004749</name>
</gene>
<dbReference type="SUPFAM" id="SSF54768">
    <property type="entry name" value="dsRNA-binding domain-like"/>
    <property type="match status" value="3"/>
</dbReference>
<dbReference type="GO" id="GO:0070920">
    <property type="term" value="P:regulation of regulatory ncRNA processing"/>
    <property type="evidence" value="ECO:0007669"/>
    <property type="project" value="TreeGrafter"/>
</dbReference>
<evidence type="ECO:0000256" key="4">
    <source>
        <dbReference type="ARBA" id="ARBA00022737"/>
    </source>
</evidence>
<keyword evidence="4" id="KW-0677">Repeat</keyword>
<dbReference type="CDD" id="cd19889">
    <property type="entry name" value="DSRM_PRKRA_rpt1"/>
    <property type="match status" value="1"/>
</dbReference>
<dbReference type="PANTHER" id="PTHR46205:SF2">
    <property type="entry name" value="INTERFERON-INDUCIBLE DOUBLE-STRANDED RNA-DEPENDENT PROTEIN KINASE ACTIVATOR A"/>
    <property type="match status" value="1"/>
</dbReference>
<dbReference type="SMART" id="SM00358">
    <property type="entry name" value="DSRM"/>
    <property type="match status" value="3"/>
</dbReference>
<dbReference type="GO" id="GO:0070578">
    <property type="term" value="C:RISC-loading complex"/>
    <property type="evidence" value="ECO:0007669"/>
    <property type="project" value="TreeGrafter"/>
</dbReference>
<evidence type="ECO:0000313" key="10">
    <source>
        <dbReference type="EMBL" id="KAJ1187984.1"/>
    </source>
</evidence>
<evidence type="ECO:0000256" key="6">
    <source>
        <dbReference type="ARBA" id="ARBA00023158"/>
    </source>
</evidence>